<evidence type="ECO:0000313" key="1">
    <source>
        <dbReference type="EMBL" id="KFN05900.1"/>
    </source>
</evidence>
<dbReference type="Proteomes" id="UP000029278">
    <property type="component" value="Unassembled WGS sequence"/>
</dbReference>
<dbReference type="AlphaFoldDB" id="A0A090Z6S1"/>
<sequence>MQIHVVQRNQTIYSIADTSFPQNWLLIENNFDVAKRV</sequence>
<gene>
    <name evidence="1" type="ORF">DJ90_36</name>
</gene>
<dbReference type="HOGENOM" id="CLU_3346700_0_0_9"/>
<protein>
    <submittedName>
        <fullName evidence="1">Uncharacterized protein</fullName>
    </submittedName>
</protein>
<evidence type="ECO:0000313" key="2">
    <source>
        <dbReference type="Proteomes" id="UP000029278"/>
    </source>
</evidence>
<comment type="caution">
    <text evidence="1">The sequence shown here is derived from an EMBL/GenBank/DDBJ whole genome shotgun (WGS) entry which is preliminary data.</text>
</comment>
<name>A0A090Z6S1_PAEMA</name>
<dbReference type="PATRIC" id="fig|44252.3.peg.4280"/>
<proteinExistence type="predicted"/>
<keyword evidence="2" id="KW-1185">Reference proteome</keyword>
<dbReference type="EMBL" id="JMQA01000038">
    <property type="protein sequence ID" value="KFN05900.1"/>
    <property type="molecule type" value="Genomic_DNA"/>
</dbReference>
<organism evidence="1 2">
    <name type="scientific">Paenibacillus macerans</name>
    <name type="common">Bacillus macerans</name>
    <dbReference type="NCBI Taxonomy" id="44252"/>
    <lineage>
        <taxon>Bacteria</taxon>
        <taxon>Bacillati</taxon>
        <taxon>Bacillota</taxon>
        <taxon>Bacilli</taxon>
        <taxon>Bacillales</taxon>
        <taxon>Paenibacillaceae</taxon>
        <taxon>Paenibacillus</taxon>
    </lineage>
</organism>
<accession>A0A090Z6S1</accession>
<reference evidence="1 2" key="1">
    <citation type="submission" date="2014-04" db="EMBL/GenBank/DDBJ databases">
        <authorList>
            <person name="Bishop-Lilly K.A."/>
            <person name="Broomall S.M."/>
            <person name="Chain P.S."/>
            <person name="Chertkov O."/>
            <person name="Coyne S.R."/>
            <person name="Daligault H.E."/>
            <person name="Davenport K.W."/>
            <person name="Erkkila T."/>
            <person name="Frey K.G."/>
            <person name="Gibbons H.S."/>
            <person name="Gu W."/>
            <person name="Jaissle J."/>
            <person name="Johnson S.L."/>
            <person name="Koroleva G.I."/>
            <person name="Ladner J.T."/>
            <person name="Lo C.-C."/>
            <person name="Minogue T.D."/>
            <person name="Munk C."/>
            <person name="Palacios G.F."/>
            <person name="Redden C.L."/>
            <person name="Rosenzweig C.N."/>
            <person name="Scholz M.B."/>
            <person name="Teshima H."/>
            <person name="Xu Y."/>
        </authorList>
    </citation>
    <scope>NUCLEOTIDE SEQUENCE [LARGE SCALE GENOMIC DNA]</scope>
    <source>
        <strain evidence="1 2">8244</strain>
    </source>
</reference>